<evidence type="ECO:0000256" key="1">
    <source>
        <dbReference type="ARBA" id="ARBA00022679"/>
    </source>
</evidence>
<feature type="signal peptide" evidence="6">
    <location>
        <begin position="1"/>
        <end position="27"/>
    </location>
</feature>
<organism evidence="8 9">
    <name type="scientific">Adiantum capillus-veneris</name>
    <name type="common">Maidenhair fern</name>
    <dbReference type="NCBI Taxonomy" id="13818"/>
    <lineage>
        <taxon>Eukaryota</taxon>
        <taxon>Viridiplantae</taxon>
        <taxon>Streptophyta</taxon>
        <taxon>Embryophyta</taxon>
        <taxon>Tracheophyta</taxon>
        <taxon>Polypodiopsida</taxon>
        <taxon>Polypodiidae</taxon>
        <taxon>Polypodiales</taxon>
        <taxon>Pteridineae</taxon>
        <taxon>Pteridaceae</taxon>
        <taxon>Vittarioideae</taxon>
        <taxon>Adiantum</taxon>
    </lineage>
</organism>
<dbReference type="GO" id="GO:0042546">
    <property type="term" value="P:cell wall biogenesis"/>
    <property type="evidence" value="ECO:0007669"/>
    <property type="project" value="InterPro"/>
</dbReference>
<comment type="function">
    <text evidence="6">Catalyzes xyloglucan endohydrolysis (XEH) and/or endotransglycosylation (XET). Cleaves and religates xyloglucan polymers, an essential constituent of the primary cell wall, and thereby participates in cell wall construction of growing tissues.</text>
</comment>
<comment type="subcellular location">
    <subcellularLocation>
        <location evidence="6">Secreted</location>
        <location evidence="6">Cell wall</location>
    </subcellularLocation>
    <subcellularLocation>
        <location evidence="6">Secreted</location>
        <location evidence="6">Extracellular space</location>
        <location evidence="6">Apoplast</location>
    </subcellularLocation>
</comment>
<dbReference type="Gene3D" id="2.60.120.200">
    <property type="match status" value="1"/>
</dbReference>
<dbReference type="Pfam" id="PF06955">
    <property type="entry name" value="XET_C"/>
    <property type="match status" value="1"/>
</dbReference>
<keyword evidence="4 6" id="KW-0326">Glycosidase</keyword>
<dbReference type="GO" id="GO:0071555">
    <property type="term" value="P:cell wall organization"/>
    <property type="evidence" value="ECO:0007669"/>
    <property type="project" value="UniProtKB-KW"/>
</dbReference>
<dbReference type="OrthoDB" id="4781at2759"/>
<dbReference type="InterPro" id="IPR010713">
    <property type="entry name" value="XET_C"/>
</dbReference>
<keyword evidence="1 6" id="KW-0808">Transferase</keyword>
<evidence type="ECO:0000256" key="2">
    <source>
        <dbReference type="ARBA" id="ARBA00022801"/>
    </source>
</evidence>
<dbReference type="AlphaFoldDB" id="A0A9D4URC5"/>
<evidence type="ECO:0000313" key="8">
    <source>
        <dbReference type="EMBL" id="KAI5072331.1"/>
    </source>
</evidence>
<dbReference type="PROSITE" id="PS51762">
    <property type="entry name" value="GH16_2"/>
    <property type="match status" value="1"/>
</dbReference>
<dbReference type="InterPro" id="IPR044791">
    <property type="entry name" value="Beta-glucanase/XTH"/>
</dbReference>
<dbReference type="GO" id="GO:0048046">
    <property type="term" value="C:apoplast"/>
    <property type="evidence" value="ECO:0007669"/>
    <property type="project" value="UniProtKB-SubCell"/>
</dbReference>
<dbReference type="GO" id="GO:0010411">
    <property type="term" value="P:xyloglucan metabolic process"/>
    <property type="evidence" value="ECO:0007669"/>
    <property type="project" value="InterPro"/>
</dbReference>
<reference evidence="8" key="1">
    <citation type="submission" date="2021-01" db="EMBL/GenBank/DDBJ databases">
        <title>Adiantum capillus-veneris genome.</title>
        <authorList>
            <person name="Fang Y."/>
            <person name="Liao Q."/>
        </authorList>
    </citation>
    <scope>NUCLEOTIDE SEQUENCE</scope>
    <source>
        <strain evidence="8">H3</strain>
        <tissue evidence="8">Leaf</tissue>
    </source>
</reference>
<evidence type="ECO:0000256" key="4">
    <source>
        <dbReference type="ARBA" id="ARBA00023295"/>
    </source>
</evidence>
<evidence type="ECO:0000259" key="7">
    <source>
        <dbReference type="PROSITE" id="PS51762"/>
    </source>
</evidence>
<keyword evidence="6" id="KW-0732">Signal</keyword>
<keyword evidence="6" id="KW-0052">Apoplast</keyword>
<dbReference type="EMBL" id="JABFUD020000012">
    <property type="protein sequence ID" value="KAI5072331.1"/>
    <property type="molecule type" value="Genomic_DNA"/>
</dbReference>
<gene>
    <name evidence="8" type="ORF">GOP47_0012437</name>
</gene>
<keyword evidence="6" id="KW-0961">Cell wall biogenesis/degradation</keyword>
<accession>A0A9D4URC5</accession>
<comment type="PTM">
    <text evidence="6">Contains at least one intrachain disulfide bond essential for its enzymatic activity.</text>
</comment>
<keyword evidence="9" id="KW-1185">Reference proteome</keyword>
<dbReference type="Proteomes" id="UP000886520">
    <property type="component" value="Chromosome 12"/>
</dbReference>
<dbReference type="Pfam" id="PF00722">
    <property type="entry name" value="Glyco_hydro_16"/>
    <property type="match status" value="1"/>
</dbReference>
<dbReference type="EC" id="2.4.1.207" evidence="6"/>
<feature type="chain" id="PRO_5039749803" description="Xyloglucan endotransglucosylase/hydrolase" evidence="6">
    <location>
        <begin position="28"/>
        <end position="321"/>
    </location>
</feature>
<keyword evidence="6" id="KW-0964">Secreted</keyword>
<evidence type="ECO:0000313" key="9">
    <source>
        <dbReference type="Proteomes" id="UP000886520"/>
    </source>
</evidence>
<sequence length="321" mass="37053">MRRSFIGLLCVWLWLSKLMRMETSVVGEEPPEAGISIVKGRFAYTSYDAGFESVWSSPQISPSRDSVSLALDRSSGAGFRSKKAYLYGFFSASIKLPDNYYSAGVVTTFYISNAELHPKEHDEVDFEFLGRVHGEKYVLQTNMYMRGNTSIGREQRTRLWFDPSKEAHSYSILWTPQHIVYFVDDVPIRELVQDHKLHQIYPSRPLHVYGTIWDGSSWATNGGKDKVDYTFSPFVATYMNFVLSGCVEKNGDEFKNCSSDKHMISKVTGKLPPSLTQSQTESMHWVQHHYMTYNYCEDYDRYPKPLPECQRKNSKRNKDEL</sequence>
<protein>
    <recommendedName>
        <fullName evidence="6">Xyloglucan endotransglucosylase/hydrolase</fullName>
        <ecNumber evidence="6">2.4.1.207</ecNumber>
    </recommendedName>
</protein>
<name>A0A9D4URC5_ADICA</name>
<evidence type="ECO:0000256" key="5">
    <source>
        <dbReference type="PIRSR" id="PIRSR005604-1"/>
    </source>
</evidence>
<comment type="similarity">
    <text evidence="6">Belongs to the glycosyl hydrolase 16 family.</text>
</comment>
<feature type="active site" description="Proton donor" evidence="5">
    <location>
        <position position="127"/>
    </location>
</feature>
<keyword evidence="6" id="KW-0134">Cell wall</keyword>
<dbReference type="SUPFAM" id="SSF49899">
    <property type="entry name" value="Concanavalin A-like lectins/glucanases"/>
    <property type="match status" value="1"/>
</dbReference>
<keyword evidence="2 6" id="KW-0378">Hydrolase</keyword>
<dbReference type="GO" id="GO:0004553">
    <property type="term" value="F:hydrolase activity, hydrolyzing O-glycosyl compounds"/>
    <property type="evidence" value="ECO:0007669"/>
    <property type="project" value="InterPro"/>
</dbReference>
<comment type="caution">
    <text evidence="8">The sequence shown here is derived from an EMBL/GenBank/DDBJ whole genome shotgun (WGS) entry which is preliminary data.</text>
</comment>
<keyword evidence="3" id="KW-1015">Disulfide bond</keyword>
<proteinExistence type="inferred from homology"/>
<evidence type="ECO:0000256" key="3">
    <source>
        <dbReference type="ARBA" id="ARBA00023157"/>
    </source>
</evidence>
<dbReference type="PIRSF" id="PIRSF005604">
    <property type="entry name" value="XET"/>
    <property type="match status" value="1"/>
</dbReference>
<dbReference type="InterPro" id="IPR016455">
    <property type="entry name" value="XTH"/>
</dbReference>
<dbReference type="PANTHER" id="PTHR31062">
    <property type="entry name" value="XYLOGLUCAN ENDOTRANSGLUCOSYLASE/HYDROLASE PROTEIN 8-RELATED"/>
    <property type="match status" value="1"/>
</dbReference>
<feature type="domain" description="GH16" evidence="7">
    <location>
        <begin position="23"/>
        <end position="238"/>
    </location>
</feature>
<feature type="active site" description="Nucleophile" evidence="5">
    <location>
        <position position="123"/>
    </location>
</feature>
<evidence type="ECO:0000256" key="6">
    <source>
        <dbReference type="RuleBase" id="RU361120"/>
    </source>
</evidence>
<dbReference type="InterPro" id="IPR000757">
    <property type="entry name" value="Beta-glucanase-like"/>
</dbReference>
<dbReference type="InterPro" id="IPR013320">
    <property type="entry name" value="ConA-like_dom_sf"/>
</dbReference>
<dbReference type="GO" id="GO:0016762">
    <property type="term" value="F:xyloglucan:xyloglucosyl transferase activity"/>
    <property type="evidence" value="ECO:0007669"/>
    <property type="project" value="UniProtKB-EC"/>
</dbReference>